<feature type="region of interest" description="Disordered" evidence="1">
    <location>
        <begin position="80"/>
        <end position="105"/>
    </location>
</feature>
<protein>
    <submittedName>
        <fullName evidence="2">Uncharacterized protein</fullName>
    </submittedName>
</protein>
<dbReference type="STRING" id="1448318.A0A319DSV1"/>
<accession>A0A319DSV1</accession>
<dbReference type="AlphaFoldDB" id="A0A319DSV1"/>
<sequence>MPAARLILSPYEEVGTSQISISLAYKATHQESSESNEETMSRSSSGLSAFTVKQIDYRMEVQPSCWTLDGPHIIYCEPTLNGVSPTNDEPENGEHQNVEPEDVETENLGDLVARLQRLHGDDKVQCIQDPHGRDALRHFFKDQCPLCGGSGWIYRYVSGMRMDCSLLFGSHANKIACPVCLGNDCARPDAIFSGRVGRVLHNVDKNWETMTVAEMRTADKTTERLTRLRCQDINLVREEMGMELIDVEEEVEVAINRVWGNE</sequence>
<dbReference type="Proteomes" id="UP000248423">
    <property type="component" value="Unassembled WGS sequence"/>
</dbReference>
<name>A0A319DSV1_ASPSB</name>
<gene>
    <name evidence="2" type="ORF">BO78DRAFT_424433</name>
</gene>
<dbReference type="EMBL" id="KZ826448">
    <property type="protein sequence ID" value="PYI00510.1"/>
    <property type="molecule type" value="Genomic_DNA"/>
</dbReference>
<evidence type="ECO:0000256" key="1">
    <source>
        <dbReference type="SAM" id="MobiDB-lite"/>
    </source>
</evidence>
<dbReference type="VEuPathDB" id="FungiDB:BO78DRAFT_424433"/>
<organism evidence="2 3">
    <name type="scientific">Aspergillus sclerotiicarbonarius (strain CBS 121057 / IBT 28362)</name>
    <dbReference type="NCBI Taxonomy" id="1448318"/>
    <lineage>
        <taxon>Eukaryota</taxon>
        <taxon>Fungi</taxon>
        <taxon>Dikarya</taxon>
        <taxon>Ascomycota</taxon>
        <taxon>Pezizomycotina</taxon>
        <taxon>Eurotiomycetes</taxon>
        <taxon>Eurotiomycetidae</taxon>
        <taxon>Eurotiales</taxon>
        <taxon>Aspergillaceae</taxon>
        <taxon>Aspergillus</taxon>
        <taxon>Aspergillus subgen. Circumdati</taxon>
    </lineage>
</organism>
<evidence type="ECO:0000313" key="2">
    <source>
        <dbReference type="EMBL" id="PYI00510.1"/>
    </source>
</evidence>
<reference evidence="2 3" key="1">
    <citation type="submission" date="2018-02" db="EMBL/GenBank/DDBJ databases">
        <title>The genomes of Aspergillus section Nigri reveals drivers in fungal speciation.</title>
        <authorList>
            <consortium name="DOE Joint Genome Institute"/>
            <person name="Vesth T.C."/>
            <person name="Nybo J."/>
            <person name="Theobald S."/>
            <person name="Brandl J."/>
            <person name="Frisvad J.C."/>
            <person name="Nielsen K.F."/>
            <person name="Lyhne E.K."/>
            <person name="Kogle M.E."/>
            <person name="Kuo A."/>
            <person name="Riley R."/>
            <person name="Clum A."/>
            <person name="Nolan M."/>
            <person name="Lipzen A."/>
            <person name="Salamov A."/>
            <person name="Henrissat B."/>
            <person name="Wiebenga A."/>
            <person name="De vries R.P."/>
            <person name="Grigoriev I.V."/>
            <person name="Mortensen U.H."/>
            <person name="Andersen M.R."/>
            <person name="Baker S.E."/>
        </authorList>
    </citation>
    <scope>NUCLEOTIDE SEQUENCE [LARGE SCALE GENOMIC DNA]</scope>
    <source>
        <strain evidence="2 3">CBS 121057</strain>
    </source>
</reference>
<keyword evidence="3" id="KW-1185">Reference proteome</keyword>
<proteinExistence type="predicted"/>
<evidence type="ECO:0000313" key="3">
    <source>
        <dbReference type="Proteomes" id="UP000248423"/>
    </source>
</evidence>